<evidence type="ECO:0000259" key="8">
    <source>
        <dbReference type="Pfam" id="PF01693"/>
    </source>
</evidence>
<protein>
    <recommendedName>
        <fullName evidence="2">ribonuclease H</fullName>
        <ecNumber evidence="2">3.1.26.4</ecNumber>
    </recommendedName>
</protein>
<dbReference type="CDD" id="cd09277">
    <property type="entry name" value="RNase_HI_bacteria_like"/>
    <property type="match status" value="1"/>
</dbReference>
<evidence type="ECO:0000256" key="3">
    <source>
        <dbReference type="ARBA" id="ARBA00022722"/>
    </source>
</evidence>
<keyword evidence="4" id="KW-0479">Metal-binding</keyword>
<evidence type="ECO:0000256" key="2">
    <source>
        <dbReference type="ARBA" id="ARBA00012180"/>
    </source>
</evidence>
<evidence type="ECO:0000313" key="9">
    <source>
        <dbReference type="EMBL" id="MBV7390401.1"/>
    </source>
</evidence>
<feature type="domain" description="RNase H type-1" evidence="7">
    <location>
        <begin position="61"/>
        <end position="192"/>
    </location>
</feature>
<evidence type="ECO:0000313" key="10">
    <source>
        <dbReference type="Proteomes" id="UP000774130"/>
    </source>
</evidence>
<keyword evidence="10" id="KW-1185">Reference proteome</keyword>
<name>A0ABS6TBY5_9ENTE</name>
<dbReference type="EMBL" id="JAHUZB010000003">
    <property type="protein sequence ID" value="MBV7390401.1"/>
    <property type="molecule type" value="Genomic_DNA"/>
</dbReference>
<evidence type="ECO:0000256" key="1">
    <source>
        <dbReference type="ARBA" id="ARBA00000077"/>
    </source>
</evidence>
<feature type="domain" description="Ribonuclease H1 N-terminal" evidence="8">
    <location>
        <begin position="3"/>
        <end position="46"/>
    </location>
</feature>
<dbReference type="Proteomes" id="UP000774130">
    <property type="component" value="Unassembled WGS sequence"/>
</dbReference>
<organism evidence="9 10">
    <name type="scientific">Enterococcus alishanensis</name>
    <dbReference type="NCBI Taxonomy" id="1303817"/>
    <lineage>
        <taxon>Bacteria</taxon>
        <taxon>Bacillati</taxon>
        <taxon>Bacillota</taxon>
        <taxon>Bacilli</taxon>
        <taxon>Lactobacillales</taxon>
        <taxon>Enterococcaceae</taxon>
        <taxon>Enterococcus</taxon>
    </lineage>
</organism>
<evidence type="ECO:0000256" key="5">
    <source>
        <dbReference type="ARBA" id="ARBA00022759"/>
    </source>
</evidence>
<evidence type="ECO:0000256" key="6">
    <source>
        <dbReference type="ARBA" id="ARBA00022801"/>
    </source>
</evidence>
<reference evidence="9 10" key="1">
    <citation type="submission" date="2021-06" db="EMBL/GenBank/DDBJ databases">
        <title>Enterococcus alishanensis sp. nov., a novel lactic acid bacterium isolated from fresh coffee beans.</title>
        <authorList>
            <person name="Chen Y.-S."/>
        </authorList>
    </citation>
    <scope>NUCLEOTIDE SEQUENCE [LARGE SCALE GENOMIC DNA]</scope>
    <source>
        <strain evidence="9 10">ALS3</strain>
    </source>
</reference>
<accession>A0ABS6TBY5</accession>
<keyword evidence="5" id="KW-0255">Endonuclease</keyword>
<dbReference type="InterPro" id="IPR011320">
    <property type="entry name" value="RNase_H1_N"/>
</dbReference>
<evidence type="ECO:0000256" key="4">
    <source>
        <dbReference type="ARBA" id="ARBA00022723"/>
    </source>
</evidence>
<dbReference type="PANTHER" id="PTHR10642">
    <property type="entry name" value="RIBONUCLEASE H1"/>
    <property type="match status" value="1"/>
</dbReference>
<dbReference type="EC" id="3.1.26.4" evidence="2"/>
<comment type="catalytic activity">
    <reaction evidence="1">
        <text>Endonucleolytic cleavage to 5'-phosphomonoester.</text>
        <dbReference type="EC" id="3.1.26.4"/>
    </reaction>
</comment>
<keyword evidence="3" id="KW-0540">Nuclease</keyword>
<dbReference type="RefSeq" id="WP_218325469.1">
    <property type="nucleotide sequence ID" value="NZ_JAHUZB010000003.1"/>
</dbReference>
<dbReference type="InterPro" id="IPR050092">
    <property type="entry name" value="RNase_H"/>
</dbReference>
<dbReference type="InterPro" id="IPR002156">
    <property type="entry name" value="RNaseH_domain"/>
</dbReference>
<evidence type="ECO:0000259" key="7">
    <source>
        <dbReference type="Pfam" id="PF00075"/>
    </source>
</evidence>
<comment type="caution">
    <text evidence="9">The sequence shown here is derived from an EMBL/GenBank/DDBJ whole genome shotgun (WGS) entry which is preliminary data.</text>
</comment>
<sequence>MAKFYAIKVGKKTGIFTTWEETSRLVKGYPGAKYKSFPTKAEAQNYLEAPKVTDDFSGYSAFVDGSFNKGKQQYGSGVVILNNGEVVDELSIPGNDATFLDSFQIAGEVIASLEAVKWAVDHQLDKIIIHYDYQGIESWAVGDWKTNKPISQFYKKEFDQVSRNISVSFVKVKGHSGDKYNDRADYLAGMAANA</sequence>
<dbReference type="PANTHER" id="PTHR10642:SF26">
    <property type="entry name" value="RIBONUCLEASE H1"/>
    <property type="match status" value="1"/>
</dbReference>
<gene>
    <name evidence="9" type="ORF">KUA55_06905</name>
</gene>
<dbReference type="Pfam" id="PF01693">
    <property type="entry name" value="Cauli_VI"/>
    <property type="match status" value="1"/>
</dbReference>
<proteinExistence type="predicted"/>
<keyword evidence="6" id="KW-0378">Hydrolase</keyword>
<dbReference type="Pfam" id="PF00075">
    <property type="entry name" value="RNase_H"/>
    <property type="match status" value="1"/>
</dbReference>